<name>A0A1A0HCI0_9ASCO</name>
<sequence>DDDPLLLKDLAVDFDYLMFKIKDHILGLAELTNTSVASKKQLIENDYFAQQLQLDAQLADADSTLKECAELEMLFLKLSQLRQFVDGFKTRLASLEHEYAKKE</sequence>
<protein>
    <recommendedName>
        <fullName evidence="4">Biogenesis of lysosome-related organelles complex 1 subunit CNL1</fullName>
    </recommendedName>
    <alternativeName>
        <fullName evidence="6">CNO-like protein 1</fullName>
    </alternativeName>
</protein>
<dbReference type="PANTHER" id="PTHR39145:SF1">
    <property type="entry name" value="BIOGENESIS OF LYSOSOME-RELATED ORGANELLES COMPLEX 1 SUBUNIT CNL1"/>
    <property type="match status" value="1"/>
</dbReference>
<keyword evidence="5" id="KW-0963">Cytoplasm</keyword>
<evidence type="ECO:0000313" key="8">
    <source>
        <dbReference type="Proteomes" id="UP000092555"/>
    </source>
</evidence>
<dbReference type="GO" id="GO:0007032">
    <property type="term" value="P:endosome organization"/>
    <property type="evidence" value="ECO:0007669"/>
    <property type="project" value="TreeGrafter"/>
</dbReference>
<dbReference type="GO" id="GO:0005737">
    <property type="term" value="C:cytoplasm"/>
    <property type="evidence" value="ECO:0007669"/>
    <property type="project" value="UniProtKB-SubCell"/>
</dbReference>
<dbReference type="GO" id="GO:0031083">
    <property type="term" value="C:BLOC-1 complex"/>
    <property type="evidence" value="ECO:0007669"/>
    <property type="project" value="InterPro"/>
</dbReference>
<feature type="non-terminal residue" evidence="7">
    <location>
        <position position="103"/>
    </location>
</feature>
<reference evidence="7 8" key="1">
    <citation type="submission" date="2016-05" db="EMBL/GenBank/DDBJ databases">
        <title>Comparative genomics of biotechnologically important yeasts.</title>
        <authorList>
            <consortium name="DOE Joint Genome Institute"/>
            <person name="Riley R."/>
            <person name="Haridas S."/>
            <person name="Wolfe K.H."/>
            <person name="Lopes M.R."/>
            <person name="Hittinger C.T."/>
            <person name="Goker M."/>
            <person name="Salamov A."/>
            <person name="Wisecaver J."/>
            <person name="Long T.M."/>
            <person name="Aerts A.L."/>
            <person name="Barry K."/>
            <person name="Choi C."/>
            <person name="Clum A."/>
            <person name="Coughlan A.Y."/>
            <person name="Deshpande S."/>
            <person name="Douglass A.P."/>
            <person name="Hanson S.J."/>
            <person name="Klenk H.-P."/>
            <person name="LaButti K."/>
            <person name="Lapidus A."/>
            <person name="Lindquist E."/>
            <person name="Lipzen A."/>
            <person name="Meier-kolthoff J.P."/>
            <person name="Ohm R.A."/>
            <person name="Otillar R.P."/>
            <person name="Pangilinan J."/>
            <person name="Peng Y."/>
            <person name="Rokas A."/>
            <person name="Rosa C.A."/>
            <person name="Scheuner C."/>
            <person name="Sibirny A.A."/>
            <person name="Slot J.C."/>
            <person name="Stielow J.B."/>
            <person name="Sun H."/>
            <person name="Kurtzman C.P."/>
            <person name="Blackwell M."/>
            <person name="Grigoriev I.V."/>
            <person name="Jeffries T.W."/>
        </authorList>
    </citation>
    <scope>NUCLEOTIDE SEQUENCE [LARGE SCALE GENOMIC DNA]</scope>
    <source>
        <strain evidence="7 8">NRRL YB-4993</strain>
    </source>
</reference>
<evidence type="ECO:0000256" key="3">
    <source>
        <dbReference type="ARBA" id="ARBA00007289"/>
    </source>
</evidence>
<evidence type="ECO:0000256" key="6">
    <source>
        <dbReference type="ARBA" id="ARBA00029995"/>
    </source>
</evidence>
<dbReference type="AlphaFoldDB" id="A0A1A0HCI0"/>
<gene>
    <name evidence="7" type="ORF">METBIDRAFT_27524</name>
</gene>
<keyword evidence="8" id="KW-1185">Reference proteome</keyword>
<comment type="subcellular location">
    <subcellularLocation>
        <location evidence="2">Cytoplasm</location>
    </subcellularLocation>
</comment>
<dbReference type="OrthoDB" id="5424991at2759"/>
<comment type="caution">
    <text evidence="7">The sequence shown here is derived from an EMBL/GenBank/DDBJ whole genome shotgun (WGS) entry which is preliminary data.</text>
</comment>
<evidence type="ECO:0000256" key="4">
    <source>
        <dbReference type="ARBA" id="ARBA00014971"/>
    </source>
</evidence>
<dbReference type="RefSeq" id="XP_018712133.1">
    <property type="nucleotide sequence ID" value="XM_018855337.1"/>
</dbReference>
<dbReference type="GeneID" id="30028313"/>
<dbReference type="PANTHER" id="PTHR39145">
    <property type="entry name" value="BIOGENESIS OF LYSOSOME-RELATED ORGANELLES COMPLEX 1 SUBUNIT CNL1"/>
    <property type="match status" value="1"/>
</dbReference>
<accession>A0A1A0HCI0</accession>
<comment type="function">
    <text evidence="1">Component of the biogenesis of lysosome-related organelles complex-1 (BLOC-1), a complex that is involved in endosomal cargo sorting.</text>
</comment>
<evidence type="ECO:0000256" key="2">
    <source>
        <dbReference type="ARBA" id="ARBA00004496"/>
    </source>
</evidence>
<dbReference type="Proteomes" id="UP000092555">
    <property type="component" value="Unassembled WGS sequence"/>
</dbReference>
<dbReference type="InterPro" id="IPR034455">
    <property type="entry name" value="CNL1"/>
</dbReference>
<organism evidence="7 8">
    <name type="scientific">Metschnikowia bicuspidata var. bicuspidata NRRL YB-4993</name>
    <dbReference type="NCBI Taxonomy" id="869754"/>
    <lineage>
        <taxon>Eukaryota</taxon>
        <taxon>Fungi</taxon>
        <taxon>Dikarya</taxon>
        <taxon>Ascomycota</taxon>
        <taxon>Saccharomycotina</taxon>
        <taxon>Pichiomycetes</taxon>
        <taxon>Metschnikowiaceae</taxon>
        <taxon>Metschnikowia</taxon>
    </lineage>
</organism>
<feature type="non-terminal residue" evidence="7">
    <location>
        <position position="1"/>
    </location>
</feature>
<comment type="similarity">
    <text evidence="3">Belongs to the BLOC1S4 family.</text>
</comment>
<evidence type="ECO:0000256" key="1">
    <source>
        <dbReference type="ARBA" id="ARBA00003807"/>
    </source>
</evidence>
<dbReference type="EMBL" id="LXTC01000003">
    <property type="protein sequence ID" value="OBA21623.1"/>
    <property type="molecule type" value="Genomic_DNA"/>
</dbReference>
<evidence type="ECO:0000256" key="5">
    <source>
        <dbReference type="ARBA" id="ARBA00022490"/>
    </source>
</evidence>
<proteinExistence type="inferred from homology"/>
<evidence type="ECO:0000313" key="7">
    <source>
        <dbReference type="EMBL" id="OBA21623.1"/>
    </source>
</evidence>